<proteinExistence type="predicted"/>
<dbReference type="Proteomes" id="UP001054857">
    <property type="component" value="Unassembled WGS sequence"/>
</dbReference>
<keyword evidence="3" id="KW-1185">Reference proteome</keyword>
<gene>
    <name evidence="2" type="ORF">Agub_g14407</name>
</gene>
<name>A0AAD3HT56_9CHLO</name>
<feature type="region of interest" description="Disordered" evidence="1">
    <location>
        <begin position="1"/>
        <end position="59"/>
    </location>
</feature>
<reference evidence="2 3" key="1">
    <citation type="journal article" date="2021" name="Sci. Rep.">
        <title>Genome sequencing of the multicellular alga Astrephomene provides insights into convergent evolution of germ-soma differentiation.</title>
        <authorList>
            <person name="Yamashita S."/>
            <person name="Yamamoto K."/>
            <person name="Matsuzaki R."/>
            <person name="Suzuki S."/>
            <person name="Yamaguchi H."/>
            <person name="Hirooka S."/>
            <person name="Minakuchi Y."/>
            <person name="Miyagishima S."/>
            <person name="Kawachi M."/>
            <person name="Toyoda A."/>
            <person name="Nozaki H."/>
        </authorList>
    </citation>
    <scope>NUCLEOTIDE SEQUENCE [LARGE SCALE GENOMIC DNA]</scope>
    <source>
        <strain evidence="2 3">NIES-4017</strain>
    </source>
</reference>
<feature type="compositionally biased region" description="Polar residues" evidence="1">
    <location>
        <begin position="44"/>
        <end position="56"/>
    </location>
</feature>
<comment type="caution">
    <text evidence="2">The sequence shown here is derived from an EMBL/GenBank/DDBJ whole genome shotgun (WGS) entry which is preliminary data.</text>
</comment>
<evidence type="ECO:0000313" key="2">
    <source>
        <dbReference type="EMBL" id="GFR51922.1"/>
    </source>
</evidence>
<dbReference type="EMBL" id="BMAR01000055">
    <property type="protein sequence ID" value="GFR51922.1"/>
    <property type="molecule type" value="Genomic_DNA"/>
</dbReference>
<evidence type="ECO:0000256" key="1">
    <source>
        <dbReference type="SAM" id="MobiDB-lite"/>
    </source>
</evidence>
<sequence length="454" mass="47620">MTWCTSPPQPLLLASRRSPSSRSVAAPTTLCTPTRRASSRRQSRPTTASNRSTTIESVARASACSSRTGAVSLQTRTFRTRRLARSQDFSSLPTVWGWRLSGELSMPPARWHAGWRPCAGLGCFTSFGANWAAPQQLSPRSPLPPSTTGSATAAYIAPPCRLLVWGERRLGFGDSLVCSSSGHMHSRIPTVMATLPPTGGDGFGAAFPSDSTQVQWHDHPSSGDVGQLLTNAATGQPQPTSSQNPLLSSDPGAAILTAAVDLSRWDRAVFDARFSDLVAILPDLPRVLPSLPPAHLLAAMSDPRTIADKVVALKAVLPSVNVGMLLLSYPPALDPLYGVDKLMAGVTHADRVLGGRAVVAEVLQWYPPLIDPAVLDTSVAELRRLVPQLARRCLPSAGGGHGSRGGSMGAAVGGGDARQLVHLLGIVMQTEGGSARAGEQSGGNGSGTVWWGCS</sequence>
<feature type="compositionally biased region" description="Low complexity" evidence="1">
    <location>
        <begin position="11"/>
        <end position="27"/>
    </location>
</feature>
<feature type="region of interest" description="Disordered" evidence="1">
    <location>
        <begin position="434"/>
        <end position="454"/>
    </location>
</feature>
<accession>A0AAD3HT56</accession>
<organism evidence="2 3">
    <name type="scientific">Astrephomene gubernaculifera</name>
    <dbReference type="NCBI Taxonomy" id="47775"/>
    <lineage>
        <taxon>Eukaryota</taxon>
        <taxon>Viridiplantae</taxon>
        <taxon>Chlorophyta</taxon>
        <taxon>core chlorophytes</taxon>
        <taxon>Chlorophyceae</taxon>
        <taxon>CS clade</taxon>
        <taxon>Chlamydomonadales</taxon>
        <taxon>Astrephomenaceae</taxon>
        <taxon>Astrephomene</taxon>
    </lineage>
</organism>
<dbReference type="AlphaFoldDB" id="A0AAD3HT56"/>
<evidence type="ECO:0000313" key="3">
    <source>
        <dbReference type="Proteomes" id="UP001054857"/>
    </source>
</evidence>
<protein>
    <submittedName>
        <fullName evidence="2">Uncharacterized protein</fullName>
    </submittedName>
</protein>